<evidence type="ECO:0000313" key="1">
    <source>
        <dbReference type="EMBL" id="WXK38337.1"/>
    </source>
</evidence>
<dbReference type="InterPro" id="IPR015943">
    <property type="entry name" value="WD40/YVTN_repeat-like_dom_sf"/>
</dbReference>
<dbReference type="InterPro" id="IPR001680">
    <property type="entry name" value="WD40_rpt"/>
</dbReference>
<reference evidence="1 2" key="1">
    <citation type="submission" date="2020-09" db="EMBL/GenBank/DDBJ databases">
        <title>Genome sequences of Mycetohabitans spp.</title>
        <authorList>
            <person name="Carter M.E."/>
            <person name="Carpenter S.C.D."/>
            <person name="Bogdanove A.J."/>
        </authorList>
    </citation>
    <scope>NUCLEOTIDE SEQUENCE [LARGE SCALE GENOMIC DNA]</scope>
    <source>
        <strain evidence="1 2">B12</strain>
    </source>
</reference>
<name>A0ABZ2PTR3_9BURK</name>
<dbReference type="InterPro" id="IPR036322">
    <property type="entry name" value="WD40_repeat_dom_sf"/>
</dbReference>
<dbReference type="SMART" id="SM00320">
    <property type="entry name" value="WD40"/>
    <property type="match status" value="3"/>
</dbReference>
<dbReference type="Gene3D" id="2.130.10.10">
    <property type="entry name" value="YVTN repeat-like/Quinoprotein amine dehydrogenase"/>
    <property type="match status" value="1"/>
</dbReference>
<dbReference type="RefSeq" id="WP_338911215.1">
    <property type="nucleotide sequence ID" value="NZ_CP062176.1"/>
</dbReference>
<dbReference type="Proteomes" id="UP001493153">
    <property type="component" value="Chromosome"/>
</dbReference>
<dbReference type="SUPFAM" id="SSF50978">
    <property type="entry name" value="WD40 repeat-like"/>
    <property type="match status" value="1"/>
</dbReference>
<evidence type="ECO:0000313" key="2">
    <source>
        <dbReference type="Proteomes" id="UP001493153"/>
    </source>
</evidence>
<organism evidence="1 2">
    <name type="scientific">Mycetohabitans rhizoxinica</name>
    <dbReference type="NCBI Taxonomy" id="412963"/>
    <lineage>
        <taxon>Bacteria</taxon>
        <taxon>Pseudomonadati</taxon>
        <taxon>Pseudomonadota</taxon>
        <taxon>Betaproteobacteria</taxon>
        <taxon>Burkholderiales</taxon>
        <taxon>Burkholderiaceae</taxon>
        <taxon>Mycetohabitans</taxon>
    </lineage>
</organism>
<proteinExistence type="predicted"/>
<gene>
    <name evidence="1" type="ORF">IHE29_03205</name>
</gene>
<keyword evidence="2" id="KW-1185">Reference proteome</keyword>
<dbReference type="EMBL" id="CP062176">
    <property type="protein sequence ID" value="WXK38337.1"/>
    <property type="molecule type" value="Genomic_DNA"/>
</dbReference>
<protein>
    <submittedName>
        <fullName evidence="1">Uncharacterized protein</fullName>
    </submittedName>
</protein>
<sequence>MAAKKTLSPQESFILDQRDLAWHLETWRDYVALLPFDDPFAKPGSFEKDDESWKKFFFPSDEAGDSVDPVAALLKAVAQPNGLLPSQQAFLVAFLASLNVPRDLFNTIPARHRALYYRDELSVRERPAVPDQVMLSFTPSQPSLMLPAGERFSAGQDSAGTPLEYRLDEDVWVNQAMLTDVCWYQSENHNDNPQIQHPATKRVVLDTLGQSATVWPNEGVRLFSYDPQRDQTVVRGRVVASPVLAVAQGEREIEVMFDGVGGLMEGDQNLSAWMSGEKGWVPLKRLPIIGMPPDAWKAVFVLQADQGAIAVPAGLDGFNDPVPLLKITCPLADIPRVKQINVTVHNSTQVMMATDDSVAETGKKSTPFGEFPSLGSSLYLMSPDWCNKPDCTLTITLNPAWTGLPTQNFHDWYQWDSVGGQNGESGYAIYGGGVPANNQAFTVKMTVANGQSDGETVPLYDNQSSGDAPPPIGALLTFNEIETLTAPIIESTDPHDWKQYLRFELTGQDFGHAAYQNSLVAPQYKKTPTIIELHPPYTPWWTSLFVLYELSTTSQPTRHSLSPPSESGCAIASPVLAVAGGQRMIEVMFDASIGAREGLSAWVSGENRSWIPLQNFEEIDDDKKASFVLQASQGAIALPAGLDGFNDSMPLLKMMHSSAGIPGVTQINVTVLNSPHVLMATDGGVTEIDKENRPFGDSPVLDSSSFYLMSPDWCNKPDCKLTITLNPSWMGLPTQSFQSWYEWDSVDGQDEKFGYAIYGGRVPENNQVFTVEMTVVSRQPAMTSNLSDDGRLPLFEDKSPGNASPPIGASLAFNAIDVLTATIIGDTDPRHWDQYLRFKLTGQDFEHAVYQSSQNAPLYKKTPTIIRLHPPYTPQWASLSVSYKLSTTALDTQYQLTPFGHCLDDAPMARELGQPARQLMLGFTGIQPGQDLALYWKVRAANPDVLLSWDYLSQDKDKKSCWQTLDMQVHDKTGKLSMSGLWRTTLPHDASHQDPAMPAGRYWVRAQFKPPAQHEHDGEQDGFAVSDDAVRPSDFPWLLGLNVNCMTATLVNVEHIAADHLTTPLPADTVTRSVEPIEGLQTITQPWPSEGGQPVEETGRFYQRIAQCLHHRGRALTWGDIRQLLTERYTEIHDVREAAPRVQDKDDPNAHPLIQRLVVIPTPDQSDSGDRLRPAFNASRLKQMKQFIFDRATLWLNLEIGNPAYRDVPLAYTIDFTASTNPDQGYRQVAQALSAQYMPWANGSSPGEVRTGVTLDYYAMLAFIERLPIVMRVKSLLLDGEARTVEANGLEALVLTFGERTSTLFGQPQQVKLPADYTLVGNRVRVSHDGQYLAVDVTKSPDTPAIAIYGPDSQWRHIDLVAGQTVIFELTGPHACPGIAYLRGTAVQFDLLNNQPFGIGPSFEVGIEKGTVTDLSVEGNGQFIAVAQEEGCLRFWTLNNNTYQEGQRSPVTLPDGNGRPIDLNGGGTLPLVANYKDDTVVYVYSDVIHHPDKLVQLESASSTVSTLSRNAQVIACAYQTDITINQIQNGIWQRAGKGISLAQPVTSVSLSDTGYVLAAGADDGKQVEIWIGVNGPDPTLLQTLEAETGFGTSVSLSGNGLMLAMGGEQDSILLYRRTAESI</sequence>
<accession>A0ABZ2PTR3</accession>